<dbReference type="Pfam" id="PF01420">
    <property type="entry name" value="Methylase_S"/>
    <property type="match status" value="2"/>
</dbReference>
<dbReference type="GO" id="GO:0009307">
    <property type="term" value="P:DNA restriction-modification system"/>
    <property type="evidence" value="ECO:0007669"/>
    <property type="project" value="UniProtKB-KW"/>
</dbReference>
<protein>
    <submittedName>
        <fullName evidence="5">Restriction endonuclease subunit S</fullName>
    </submittedName>
</protein>
<reference evidence="5 6" key="1">
    <citation type="journal article" date="2017" name="Ann. Clin. Microbiol. Antimicrob.">
        <title>New eight genes identified at the clinical multidrug-resistant Acinetobacter baumannii DMS06669 strain in a Vietnam hospital.</title>
        <authorList>
            <person name="Si-Tuan N."/>
            <person name="Ngoc H.M."/>
            <person name="Hang P.T.T."/>
            <person name="Nguyen C."/>
            <person name="Van P.H."/>
            <person name="Huong N.T."/>
        </authorList>
    </citation>
    <scope>NUCLEOTIDE SEQUENCE [LARGE SCALE GENOMIC DNA]</scope>
    <source>
        <strain evidence="5 6">DMS06669</strain>
    </source>
</reference>
<evidence type="ECO:0000313" key="5">
    <source>
        <dbReference type="EMBL" id="MYM76842.1"/>
    </source>
</evidence>
<dbReference type="RefSeq" id="WP_002050927.1">
    <property type="nucleotide sequence ID" value="NZ_CP018332.1"/>
</dbReference>
<dbReference type="InterPro" id="IPR052021">
    <property type="entry name" value="Type-I_RS_S_subunit"/>
</dbReference>
<dbReference type="InterPro" id="IPR044946">
    <property type="entry name" value="Restrct_endonuc_typeI_TRD_sf"/>
</dbReference>
<dbReference type="Proteomes" id="UP000480763">
    <property type="component" value="Unassembled WGS sequence"/>
</dbReference>
<organism evidence="5 6">
    <name type="scientific">Acinetobacter baumannii</name>
    <dbReference type="NCBI Taxonomy" id="470"/>
    <lineage>
        <taxon>Bacteria</taxon>
        <taxon>Pseudomonadati</taxon>
        <taxon>Pseudomonadota</taxon>
        <taxon>Gammaproteobacteria</taxon>
        <taxon>Moraxellales</taxon>
        <taxon>Moraxellaceae</taxon>
        <taxon>Acinetobacter</taxon>
        <taxon>Acinetobacter calcoaceticus/baumannii complex</taxon>
    </lineage>
</organism>
<dbReference type="InterPro" id="IPR000055">
    <property type="entry name" value="Restrct_endonuc_typeI_TRD"/>
</dbReference>
<keyword evidence="5" id="KW-0255">Endonuclease</keyword>
<evidence type="ECO:0000256" key="3">
    <source>
        <dbReference type="ARBA" id="ARBA00023125"/>
    </source>
</evidence>
<dbReference type="PANTHER" id="PTHR30408">
    <property type="entry name" value="TYPE-1 RESTRICTION ENZYME ECOKI SPECIFICITY PROTEIN"/>
    <property type="match status" value="1"/>
</dbReference>
<evidence type="ECO:0000256" key="2">
    <source>
        <dbReference type="ARBA" id="ARBA00022747"/>
    </source>
</evidence>
<dbReference type="PANTHER" id="PTHR30408:SF12">
    <property type="entry name" value="TYPE I RESTRICTION ENZYME MJAVIII SPECIFICITY SUBUNIT"/>
    <property type="match status" value="1"/>
</dbReference>
<sequence>MSQLPRYESYKDSGVQWLGEIPSHWAIVRLDQGCEIVRGNTGFSKADLLEEGQYVALQYGKTYKVDEINNTFSSYVNEEFYKLSQIAMYGDTVLISTSETIEDLGHSCFYARQDIGLIGGEQFLLKVNQEEQLGKYLYYLSKAFSGYLRKYATGTKVYRFNTDHLKKIYIPQIPFNEQKVIADFLDKRLAQVDALIAKQETLLEKLAEQRVALISHAVTKGLNPDVEMKESGISWFKQIPKSWDVKQLKFVITKIQTGSTPPSAVPEYYSNDDIVWYGPADFTDENYILNESVKKISALALEDKVVKPMPKGSIMMIGIGATLGKVAITNVDCTTNQQINSLIPIEDVNAKYLMYQLNSLRDIVKLLSSASTLGIINQEKTKCLKIIVPSLNDQNEIVEFLDKELNEISAVKKSVEQTINKLKEYRSTLITQVVTGKIDVRNLKVN</sequence>
<keyword evidence="2" id="KW-0680">Restriction system</keyword>
<keyword evidence="5" id="KW-0540">Nuclease</keyword>
<dbReference type="EMBL" id="WWCH01000001">
    <property type="protein sequence ID" value="MYM76842.1"/>
    <property type="molecule type" value="Genomic_DNA"/>
</dbReference>
<dbReference type="Gene3D" id="1.10.287.1120">
    <property type="entry name" value="Bipartite methylase S protein"/>
    <property type="match status" value="1"/>
</dbReference>
<dbReference type="SUPFAM" id="SSF116734">
    <property type="entry name" value="DNA methylase specificity domain"/>
    <property type="match status" value="2"/>
</dbReference>
<dbReference type="GO" id="GO:0003677">
    <property type="term" value="F:DNA binding"/>
    <property type="evidence" value="ECO:0007669"/>
    <property type="project" value="UniProtKB-KW"/>
</dbReference>
<comment type="similarity">
    <text evidence="1">Belongs to the type-I restriction system S methylase family.</text>
</comment>
<evidence type="ECO:0000313" key="6">
    <source>
        <dbReference type="Proteomes" id="UP000480763"/>
    </source>
</evidence>
<evidence type="ECO:0000259" key="4">
    <source>
        <dbReference type="Pfam" id="PF01420"/>
    </source>
</evidence>
<dbReference type="CDD" id="cd17290">
    <property type="entry name" value="RMtype1_S_AleSS8ORF2795P_TRD1-CR1_like"/>
    <property type="match status" value="1"/>
</dbReference>
<comment type="caution">
    <text evidence="5">The sequence shown here is derived from an EMBL/GenBank/DDBJ whole genome shotgun (WGS) entry which is preliminary data.</text>
</comment>
<accession>A0A6L8M444</accession>
<dbReference type="AlphaFoldDB" id="A0A6L8M444"/>
<proteinExistence type="inferred from homology"/>
<feature type="domain" description="Type I restriction modification DNA specificity" evidence="4">
    <location>
        <begin position="22"/>
        <end position="200"/>
    </location>
</feature>
<dbReference type="GO" id="GO:0004519">
    <property type="term" value="F:endonuclease activity"/>
    <property type="evidence" value="ECO:0007669"/>
    <property type="project" value="UniProtKB-KW"/>
</dbReference>
<feature type="domain" description="Type I restriction modification DNA specificity" evidence="4">
    <location>
        <begin position="240"/>
        <end position="413"/>
    </location>
</feature>
<dbReference type="Gene3D" id="3.90.220.20">
    <property type="entry name" value="DNA methylase specificity domains"/>
    <property type="match status" value="2"/>
</dbReference>
<evidence type="ECO:0000256" key="1">
    <source>
        <dbReference type="ARBA" id="ARBA00010923"/>
    </source>
</evidence>
<keyword evidence="3" id="KW-0238">DNA-binding</keyword>
<gene>
    <name evidence="5" type="ORF">GSE42_02675</name>
</gene>
<name>A0A6L8M444_ACIBA</name>
<dbReference type="REBASE" id="459061">
    <property type="entry name" value="S.Aba1633ORF13490P"/>
</dbReference>
<keyword evidence="5" id="KW-0378">Hydrolase</keyword>